<dbReference type="InterPro" id="IPR000770">
    <property type="entry name" value="SAND_dom"/>
</dbReference>
<feature type="domain" description="SAND" evidence="2">
    <location>
        <begin position="2"/>
        <end position="93"/>
    </location>
</feature>
<reference evidence="3" key="1">
    <citation type="submission" date="2014-05" db="EMBL/GenBank/DDBJ databases">
        <title>The transcriptome of the halophilic microalga Tetraselmis sp. GSL018 isolated from the Great Salt Lake, Utah.</title>
        <authorList>
            <person name="Jinkerson R.E."/>
            <person name="D'Adamo S."/>
            <person name="Posewitz M.C."/>
        </authorList>
    </citation>
    <scope>NUCLEOTIDE SEQUENCE</scope>
    <source>
        <strain evidence="3">GSL018</strain>
    </source>
</reference>
<dbReference type="InterPro" id="IPR010919">
    <property type="entry name" value="SAND-like_dom_sf"/>
</dbReference>
<dbReference type="SUPFAM" id="SSF63763">
    <property type="entry name" value="SAND domain-like"/>
    <property type="match status" value="1"/>
</dbReference>
<evidence type="ECO:0000256" key="1">
    <source>
        <dbReference type="SAM" id="MobiDB-lite"/>
    </source>
</evidence>
<evidence type="ECO:0000313" key="3">
    <source>
        <dbReference type="EMBL" id="JAC67147.1"/>
    </source>
</evidence>
<dbReference type="EMBL" id="GBEZ01019406">
    <property type="protein sequence ID" value="JAC67147.1"/>
    <property type="molecule type" value="Transcribed_RNA"/>
</dbReference>
<dbReference type="PROSITE" id="PS50864">
    <property type="entry name" value="SAND"/>
    <property type="match status" value="1"/>
</dbReference>
<proteinExistence type="predicted"/>
<feature type="region of interest" description="Disordered" evidence="1">
    <location>
        <begin position="160"/>
        <end position="184"/>
    </location>
</feature>
<dbReference type="GO" id="GO:0003677">
    <property type="term" value="F:DNA binding"/>
    <property type="evidence" value="ECO:0007669"/>
    <property type="project" value="InterPro"/>
</dbReference>
<organism evidence="3">
    <name type="scientific">Tetraselmis sp. GSL018</name>
    <dbReference type="NCBI Taxonomy" id="582737"/>
    <lineage>
        <taxon>Eukaryota</taxon>
        <taxon>Viridiplantae</taxon>
        <taxon>Chlorophyta</taxon>
        <taxon>core chlorophytes</taxon>
        <taxon>Chlorodendrophyceae</taxon>
        <taxon>Chlorodendrales</taxon>
        <taxon>Chlorodendraceae</taxon>
        <taxon>Tetraselmis</taxon>
    </lineage>
</organism>
<dbReference type="Gene3D" id="3.10.390.10">
    <property type="entry name" value="SAND domain-like"/>
    <property type="match status" value="1"/>
</dbReference>
<dbReference type="Pfam" id="PF01342">
    <property type="entry name" value="SAND"/>
    <property type="match status" value="1"/>
</dbReference>
<protein>
    <recommendedName>
        <fullName evidence="2">SAND domain-containing protein</fullName>
    </recommendedName>
</protein>
<feature type="region of interest" description="Disordered" evidence="1">
    <location>
        <begin position="297"/>
        <end position="342"/>
    </location>
</feature>
<sequence>MAEQIELPLMEFVQQDQVRVTCNGVKGVFLVQDRQFACLCASCLRRGDKQGYKLFTPTDFERHAGMAASKKWKYSVRVDDPAYKSYGDALTIGRWLELFGDPGNLGTATGQGLNPKAAVISREAETSPPSASEIDSQIYEPNASDTCCHSAARGEETVQERQQSGLSPVRGLQKGEALSAEEQRRIEETTGLKIERFFLPDEDIGLRTRRKLSKQSAAYTSKDPYAKRRRVAVEEGLEPEFRQNFLRTGCVAEEGPSELDEDEPASPKRCSAATLGMVSPATRKLWLSSEDEKKAAELQSQPAQVHLARKSSRLGPAFQANIPLQRARTWGARSGGSPPKDP</sequence>
<name>A0A061R2P0_9CHLO</name>
<evidence type="ECO:0000259" key="2">
    <source>
        <dbReference type="PROSITE" id="PS50864"/>
    </source>
</evidence>
<dbReference type="AlphaFoldDB" id="A0A061R2P0"/>
<feature type="non-terminal residue" evidence="3">
    <location>
        <position position="342"/>
    </location>
</feature>
<accession>A0A061R2P0</accession>
<gene>
    <name evidence="3" type="ORF">TSPGSL018_11886</name>
</gene>